<keyword evidence="3" id="KW-1185">Reference proteome</keyword>
<gene>
    <name evidence="2" type="ORF">DVW87_04760</name>
</gene>
<sequence length="68" mass="8018">MIERIVFDEEAETLRIRFRRSGEYLYSGVPRAIYEALSRAKSAGTFFNEAIKGRFACQPLRRRYPVEE</sequence>
<organism evidence="2 3">
    <name type="scientific">Sphingomonas aracearum</name>
    <dbReference type="NCBI Taxonomy" id="2283317"/>
    <lineage>
        <taxon>Bacteria</taxon>
        <taxon>Pseudomonadati</taxon>
        <taxon>Pseudomonadota</taxon>
        <taxon>Alphaproteobacteria</taxon>
        <taxon>Sphingomonadales</taxon>
        <taxon>Sphingomonadaceae</taxon>
        <taxon>Sphingomonas</taxon>
    </lineage>
</organism>
<evidence type="ECO:0000259" key="1">
    <source>
        <dbReference type="Pfam" id="PF13619"/>
    </source>
</evidence>
<name>A0A369VYL8_9SPHN</name>
<dbReference type="Proteomes" id="UP000253918">
    <property type="component" value="Unassembled WGS sequence"/>
</dbReference>
<accession>A0A369VYL8</accession>
<proteinExistence type="predicted"/>
<evidence type="ECO:0000313" key="2">
    <source>
        <dbReference type="EMBL" id="RDE07496.1"/>
    </source>
</evidence>
<dbReference type="EMBL" id="QQNB01000001">
    <property type="protein sequence ID" value="RDE07496.1"/>
    <property type="molecule type" value="Genomic_DNA"/>
</dbReference>
<evidence type="ECO:0000313" key="3">
    <source>
        <dbReference type="Proteomes" id="UP000253918"/>
    </source>
</evidence>
<feature type="domain" description="KTSC" evidence="1">
    <location>
        <begin position="1"/>
        <end position="55"/>
    </location>
</feature>
<protein>
    <submittedName>
        <fullName evidence="2">KTSC domain-containing protein</fullName>
    </submittedName>
</protein>
<dbReference type="InterPro" id="IPR025309">
    <property type="entry name" value="KTSC_dom"/>
</dbReference>
<dbReference type="OrthoDB" id="8450910at2"/>
<comment type="caution">
    <text evidence="2">The sequence shown here is derived from an EMBL/GenBank/DDBJ whole genome shotgun (WGS) entry which is preliminary data.</text>
</comment>
<reference evidence="2 3" key="1">
    <citation type="submission" date="2018-07" db="EMBL/GenBank/DDBJ databases">
        <title>a novel species of Sphingomonas isolated from the rhizosphere soil of Araceae plant.</title>
        <authorList>
            <person name="Zhiyong W."/>
            <person name="Qinglan Z."/>
            <person name="Zhiwei F."/>
            <person name="Ding X."/>
            <person name="Gejiao W."/>
            <person name="Shixue Z."/>
        </authorList>
    </citation>
    <scope>NUCLEOTIDE SEQUENCE [LARGE SCALE GENOMIC DNA]</scope>
    <source>
        <strain evidence="2 3">WZY 27</strain>
    </source>
</reference>
<dbReference type="Pfam" id="PF13619">
    <property type="entry name" value="KTSC"/>
    <property type="match status" value="1"/>
</dbReference>
<dbReference type="AlphaFoldDB" id="A0A369VYL8"/>